<proteinExistence type="predicted"/>
<dbReference type="GO" id="GO:0005829">
    <property type="term" value="C:cytosol"/>
    <property type="evidence" value="ECO:0007669"/>
    <property type="project" value="TreeGrafter"/>
</dbReference>
<dbReference type="InterPro" id="IPR006680">
    <property type="entry name" value="Amidohydro-rel"/>
</dbReference>
<keyword evidence="4" id="KW-1185">Reference proteome</keyword>
<dbReference type="EMBL" id="CP014168">
    <property type="protein sequence ID" value="AOH85251.1"/>
    <property type="molecule type" value="Genomic_DNA"/>
</dbReference>
<dbReference type="GO" id="GO:0016831">
    <property type="term" value="F:carboxy-lyase activity"/>
    <property type="evidence" value="ECO:0007669"/>
    <property type="project" value="InterPro"/>
</dbReference>
<dbReference type="GO" id="GO:0016787">
    <property type="term" value="F:hydrolase activity"/>
    <property type="evidence" value="ECO:0007669"/>
    <property type="project" value="UniProtKB-KW"/>
</dbReference>
<evidence type="ECO:0000259" key="2">
    <source>
        <dbReference type="Pfam" id="PF04909"/>
    </source>
</evidence>
<dbReference type="STRING" id="1560345.AWL63_16100"/>
<sequence length="329" mass="36806">MKIIALEEHVVPRQVSEEWVRTADRQDPSVAYTPQHLAKRLEDLGDLRLSEMDDAGIDVQVLSLPPPAFQNFGPDDAIALSRDFNEVMAATVASRPDRFEAFASLPMPDPEAAAAELDRAVRKLGLQGALLCGRTGDLHMDDRVFDPVYAAAERLGTPLYIHPQMPPPSVMDAYYKGFEPVAGFMLATAAVGWHYEAGLEFLRMVMGGVFDRFPTLQVMLGHWGEVVLFYVDRIAVLDKANLKLERPVKEYFQQNAYYTPSGIFTEDYLNWTIATVGVGRIIFSQDYPYQMSGGGGARAFLETASISQDDKERIAHRNWEDLTSRIVRS</sequence>
<dbReference type="Proteomes" id="UP000094256">
    <property type="component" value="Chromosome"/>
</dbReference>
<protein>
    <submittedName>
        <fullName evidence="3">Amidohydrolase</fullName>
    </submittedName>
</protein>
<evidence type="ECO:0000313" key="3">
    <source>
        <dbReference type="EMBL" id="AOH85251.1"/>
    </source>
</evidence>
<dbReference type="OrthoDB" id="149172at2"/>
<dbReference type="InterPro" id="IPR032465">
    <property type="entry name" value="ACMSD"/>
</dbReference>
<name>A0A1B3ZCU9_9SPHN</name>
<dbReference type="PANTHER" id="PTHR21240">
    <property type="entry name" value="2-AMINO-3-CARBOXYLMUCONATE-6-SEMIALDEHYDE DECARBOXYLASE"/>
    <property type="match status" value="1"/>
</dbReference>
<keyword evidence="1" id="KW-0456">Lyase</keyword>
<dbReference type="KEGG" id="span:AWL63_16100"/>
<evidence type="ECO:0000313" key="4">
    <source>
        <dbReference type="Proteomes" id="UP000094256"/>
    </source>
</evidence>
<dbReference type="InterPro" id="IPR032466">
    <property type="entry name" value="Metal_Hydrolase"/>
</dbReference>
<dbReference type="RefSeq" id="WP_069205784.1">
    <property type="nucleotide sequence ID" value="NZ_CP014168.1"/>
</dbReference>
<evidence type="ECO:0000256" key="1">
    <source>
        <dbReference type="ARBA" id="ARBA00023239"/>
    </source>
</evidence>
<dbReference type="PANTHER" id="PTHR21240:SF30">
    <property type="entry name" value="AMIDOHYDROLASE-RELATED DOMAIN-CONTAINING PROTEIN-RELATED"/>
    <property type="match status" value="1"/>
</dbReference>
<accession>A0A1B3ZCU9</accession>
<dbReference type="SUPFAM" id="SSF51556">
    <property type="entry name" value="Metallo-dependent hydrolases"/>
    <property type="match status" value="1"/>
</dbReference>
<dbReference type="AlphaFoldDB" id="A0A1B3ZCU9"/>
<dbReference type="Pfam" id="PF04909">
    <property type="entry name" value="Amidohydro_2"/>
    <property type="match status" value="1"/>
</dbReference>
<dbReference type="GO" id="GO:0019748">
    <property type="term" value="P:secondary metabolic process"/>
    <property type="evidence" value="ECO:0007669"/>
    <property type="project" value="TreeGrafter"/>
</dbReference>
<organism evidence="3 4">
    <name type="scientific">Sphingomonas panacis</name>
    <dbReference type="NCBI Taxonomy" id="1560345"/>
    <lineage>
        <taxon>Bacteria</taxon>
        <taxon>Pseudomonadati</taxon>
        <taxon>Pseudomonadota</taxon>
        <taxon>Alphaproteobacteria</taxon>
        <taxon>Sphingomonadales</taxon>
        <taxon>Sphingomonadaceae</taxon>
        <taxon>Sphingomonas</taxon>
    </lineage>
</organism>
<keyword evidence="3" id="KW-0378">Hydrolase</keyword>
<dbReference type="Gene3D" id="3.20.20.140">
    <property type="entry name" value="Metal-dependent hydrolases"/>
    <property type="match status" value="1"/>
</dbReference>
<feature type="domain" description="Amidohydrolase-related" evidence="2">
    <location>
        <begin position="46"/>
        <end position="318"/>
    </location>
</feature>
<gene>
    <name evidence="3" type="ORF">AWL63_16100</name>
</gene>
<reference evidence="3 4" key="1">
    <citation type="submission" date="2016-01" db="EMBL/GenBank/DDBJ databases">
        <title>Complete genome and mega plasmid sequence of Sphingomonas panacis DCY99 elicits systemic resistance in rice to Xanthomonas oryzae.</title>
        <authorList>
            <person name="Kim Y.J."/>
            <person name="Yang D.C."/>
            <person name="Sing P."/>
        </authorList>
    </citation>
    <scope>NUCLEOTIDE SEQUENCE [LARGE SCALE GENOMIC DNA]</scope>
    <source>
        <strain evidence="3 4">DCY99</strain>
    </source>
</reference>